<evidence type="ECO:0000256" key="1">
    <source>
        <dbReference type="ARBA" id="ARBA00022448"/>
    </source>
</evidence>
<evidence type="ECO:0000256" key="6">
    <source>
        <dbReference type="ARBA" id="ARBA00023136"/>
    </source>
</evidence>
<keyword evidence="4 8" id="KW-1133">Transmembrane helix</keyword>
<name>A3IMQ9_9CHRO</name>
<accession>A3IMQ9</accession>
<organism evidence="9 10">
    <name type="scientific">Crocosphaera chwakensis CCY0110</name>
    <dbReference type="NCBI Taxonomy" id="391612"/>
    <lineage>
        <taxon>Bacteria</taxon>
        <taxon>Bacillati</taxon>
        <taxon>Cyanobacteriota</taxon>
        <taxon>Cyanophyceae</taxon>
        <taxon>Oscillatoriophycideae</taxon>
        <taxon>Chroococcales</taxon>
        <taxon>Aphanothecaceae</taxon>
        <taxon>Crocosphaera</taxon>
        <taxon>Crocosphaera chwakensis</taxon>
    </lineage>
</organism>
<feature type="transmembrane region" description="Helical" evidence="8">
    <location>
        <begin position="71"/>
        <end position="89"/>
    </location>
</feature>
<dbReference type="OrthoDB" id="9811590at2"/>
<dbReference type="Pfam" id="PF02659">
    <property type="entry name" value="Mntp"/>
    <property type="match status" value="1"/>
</dbReference>
<dbReference type="GO" id="GO:0005384">
    <property type="term" value="F:manganese ion transmembrane transporter activity"/>
    <property type="evidence" value="ECO:0007669"/>
    <property type="project" value="UniProtKB-UniRule"/>
</dbReference>
<proteinExistence type="inferred from homology"/>
<dbReference type="AlphaFoldDB" id="A3IMQ9"/>
<gene>
    <name evidence="8" type="primary">mntP</name>
    <name evidence="9" type="ORF">CY0110_24666</name>
</gene>
<dbReference type="HAMAP" id="MF_01521">
    <property type="entry name" value="MntP_pump"/>
    <property type="match status" value="1"/>
</dbReference>
<dbReference type="PANTHER" id="PTHR35529">
    <property type="entry name" value="MANGANESE EFFLUX PUMP MNTP-RELATED"/>
    <property type="match status" value="1"/>
</dbReference>
<evidence type="ECO:0000256" key="7">
    <source>
        <dbReference type="ARBA" id="ARBA00023211"/>
    </source>
</evidence>
<keyword evidence="5 8" id="KW-0406">Ion transport</keyword>
<dbReference type="PANTHER" id="PTHR35529:SF1">
    <property type="entry name" value="MANGANESE EFFLUX PUMP MNTP-RELATED"/>
    <property type="match status" value="1"/>
</dbReference>
<evidence type="ECO:0000256" key="8">
    <source>
        <dbReference type="HAMAP-Rule" id="MF_01521"/>
    </source>
</evidence>
<comment type="similarity">
    <text evidence="8">Belongs to the MntP (TC 9.B.29) family.</text>
</comment>
<reference evidence="9 10" key="1">
    <citation type="submission" date="2007-03" db="EMBL/GenBank/DDBJ databases">
        <authorList>
            <person name="Stal L."/>
            <person name="Ferriera S."/>
            <person name="Johnson J."/>
            <person name="Kravitz S."/>
            <person name="Beeson K."/>
            <person name="Sutton G."/>
            <person name="Rogers Y.-H."/>
            <person name="Friedman R."/>
            <person name="Frazier M."/>
            <person name="Venter J.C."/>
        </authorList>
    </citation>
    <scope>NUCLEOTIDE SEQUENCE [LARGE SCALE GENOMIC DNA]</scope>
    <source>
        <strain evidence="9 10">CCY0110</strain>
    </source>
</reference>
<dbReference type="GO" id="GO:0005886">
    <property type="term" value="C:plasma membrane"/>
    <property type="evidence" value="ECO:0007669"/>
    <property type="project" value="UniProtKB-SubCell"/>
</dbReference>
<dbReference type="Proteomes" id="UP000003781">
    <property type="component" value="Unassembled WGS sequence"/>
</dbReference>
<evidence type="ECO:0000256" key="5">
    <source>
        <dbReference type="ARBA" id="ARBA00023065"/>
    </source>
</evidence>
<comment type="caution">
    <text evidence="9">The sequence shown here is derived from an EMBL/GenBank/DDBJ whole genome shotgun (WGS) entry which is preliminary data.</text>
</comment>
<keyword evidence="1 8" id="KW-0813">Transport</keyword>
<evidence type="ECO:0000256" key="4">
    <source>
        <dbReference type="ARBA" id="ARBA00022989"/>
    </source>
</evidence>
<comment type="function">
    <text evidence="8">Probably functions as a manganese efflux pump.</text>
</comment>
<keyword evidence="3 8" id="KW-0812">Transmembrane</keyword>
<feature type="transmembrane region" description="Helical" evidence="8">
    <location>
        <begin position="6"/>
        <end position="28"/>
    </location>
</feature>
<evidence type="ECO:0000313" key="10">
    <source>
        <dbReference type="Proteomes" id="UP000003781"/>
    </source>
</evidence>
<dbReference type="InterPro" id="IPR022929">
    <property type="entry name" value="Put_MntP"/>
</dbReference>
<feature type="transmembrane region" description="Helical" evidence="8">
    <location>
        <begin position="101"/>
        <end position="125"/>
    </location>
</feature>
<dbReference type="InterPro" id="IPR003810">
    <property type="entry name" value="Mntp/YtaF"/>
</dbReference>
<dbReference type="RefSeq" id="WP_008274665.1">
    <property type="nucleotide sequence ID" value="NZ_AAXW01000008.1"/>
</dbReference>
<protein>
    <recommendedName>
        <fullName evidence="8">Putative manganese efflux pump MntP</fullName>
    </recommendedName>
</protein>
<evidence type="ECO:0000256" key="2">
    <source>
        <dbReference type="ARBA" id="ARBA00022475"/>
    </source>
</evidence>
<comment type="subcellular location">
    <subcellularLocation>
        <location evidence="8">Cell membrane</location>
        <topology evidence="8">Multi-pass membrane protein</topology>
    </subcellularLocation>
</comment>
<dbReference type="eggNOG" id="COG1971">
    <property type="taxonomic scope" value="Bacteria"/>
</dbReference>
<dbReference type="EMBL" id="AAXW01000008">
    <property type="protein sequence ID" value="EAZ92162.1"/>
    <property type="molecule type" value="Genomic_DNA"/>
</dbReference>
<sequence length="188" mass="20429">MELVNITFLGLGLAADAFAVSLSSGFMIQRIKLNKALKIALFFGLFQAIMPLIGWLTGLSFRAFMSNIDHWIAFILLFGIGSKMIYEAYKDMDDDDKFNPLDTYTLFALAVATSIDALAAGLGLSLLKTSILLPCTLIGLITFSLSFIGVFIGHKFGGVFNQKIEVIGGLTLILIGSKILLEDLVKPI</sequence>
<keyword evidence="2 8" id="KW-1003">Cell membrane</keyword>
<feature type="transmembrane region" description="Helical" evidence="8">
    <location>
        <begin position="131"/>
        <end position="152"/>
    </location>
</feature>
<keyword evidence="6 8" id="KW-0472">Membrane</keyword>
<keyword evidence="10" id="KW-1185">Reference proteome</keyword>
<evidence type="ECO:0000313" key="9">
    <source>
        <dbReference type="EMBL" id="EAZ92162.1"/>
    </source>
</evidence>
<feature type="transmembrane region" description="Helical" evidence="8">
    <location>
        <begin position="40"/>
        <end position="65"/>
    </location>
</feature>
<keyword evidence="7 8" id="KW-0464">Manganese</keyword>
<evidence type="ECO:0000256" key="3">
    <source>
        <dbReference type="ARBA" id="ARBA00022692"/>
    </source>
</evidence>